<evidence type="ECO:0000256" key="3">
    <source>
        <dbReference type="ARBA" id="ARBA00022840"/>
    </source>
</evidence>
<dbReference type="InterPro" id="IPR004364">
    <property type="entry name" value="Aa-tRNA-synt_II"/>
</dbReference>
<dbReference type="GO" id="GO:0004824">
    <property type="term" value="F:lysine-tRNA ligase activity"/>
    <property type="evidence" value="ECO:0007669"/>
    <property type="project" value="InterPro"/>
</dbReference>
<evidence type="ECO:0000256" key="5">
    <source>
        <dbReference type="ARBA" id="ARBA00030563"/>
    </source>
</evidence>
<dbReference type="Pfam" id="PF00152">
    <property type="entry name" value="tRNA-synt_2"/>
    <property type="match status" value="1"/>
</dbReference>
<dbReference type="Pfam" id="PF01336">
    <property type="entry name" value="tRNA_anti-codon"/>
    <property type="match status" value="1"/>
</dbReference>
<keyword evidence="2" id="KW-0547">Nucleotide-binding</keyword>
<evidence type="ECO:0000259" key="6">
    <source>
        <dbReference type="PROSITE" id="PS50862"/>
    </source>
</evidence>
<dbReference type="SUPFAM" id="SSF50249">
    <property type="entry name" value="Nucleic acid-binding proteins"/>
    <property type="match status" value="1"/>
</dbReference>
<keyword evidence="1" id="KW-0436">Ligase</keyword>
<dbReference type="InterPro" id="IPR045864">
    <property type="entry name" value="aa-tRNA-synth_II/BPL/LPL"/>
</dbReference>
<reference evidence="7" key="1">
    <citation type="journal article" date="2020" name="Stud. Mycol.">
        <title>101 Dothideomycetes genomes: a test case for predicting lifestyles and emergence of pathogens.</title>
        <authorList>
            <person name="Haridas S."/>
            <person name="Albert R."/>
            <person name="Binder M."/>
            <person name="Bloem J."/>
            <person name="Labutti K."/>
            <person name="Salamov A."/>
            <person name="Andreopoulos B."/>
            <person name="Baker S."/>
            <person name="Barry K."/>
            <person name="Bills G."/>
            <person name="Bluhm B."/>
            <person name="Cannon C."/>
            <person name="Castanera R."/>
            <person name="Culley D."/>
            <person name="Daum C."/>
            <person name="Ezra D."/>
            <person name="Gonzalez J."/>
            <person name="Henrissat B."/>
            <person name="Kuo A."/>
            <person name="Liang C."/>
            <person name="Lipzen A."/>
            <person name="Lutzoni F."/>
            <person name="Magnuson J."/>
            <person name="Mondo S."/>
            <person name="Nolan M."/>
            <person name="Ohm R."/>
            <person name="Pangilinan J."/>
            <person name="Park H.-J."/>
            <person name="Ramirez L."/>
            <person name="Alfaro M."/>
            <person name="Sun H."/>
            <person name="Tritt A."/>
            <person name="Yoshinaga Y."/>
            <person name="Zwiers L.-H."/>
            <person name="Turgeon B."/>
            <person name="Goodwin S."/>
            <person name="Spatafora J."/>
            <person name="Crous P."/>
            <person name="Grigoriev I."/>
        </authorList>
    </citation>
    <scope>NUCLEOTIDE SEQUENCE</scope>
    <source>
        <strain evidence="7">CBS 113389</strain>
    </source>
</reference>
<gene>
    <name evidence="7" type="ORF">BDY17DRAFT_297596</name>
</gene>
<keyword evidence="3" id="KW-0067">ATP-binding</keyword>
<feature type="domain" description="Aminoacyl-transfer RNA synthetases class-II family profile" evidence="6">
    <location>
        <begin position="223"/>
        <end position="548"/>
    </location>
</feature>
<dbReference type="Gene3D" id="2.40.50.140">
    <property type="entry name" value="Nucleic acid-binding proteins"/>
    <property type="match status" value="1"/>
</dbReference>
<dbReference type="AlphaFoldDB" id="A0A6A6PUV7"/>
<dbReference type="EMBL" id="MU001635">
    <property type="protein sequence ID" value="KAF2483556.1"/>
    <property type="molecule type" value="Genomic_DNA"/>
</dbReference>
<evidence type="ECO:0000256" key="4">
    <source>
        <dbReference type="ARBA" id="ARBA00023146"/>
    </source>
</evidence>
<dbReference type="InterPro" id="IPR004365">
    <property type="entry name" value="NA-bd_OB_tRNA"/>
</dbReference>
<dbReference type="PRINTS" id="PR00982">
    <property type="entry name" value="TRNASYNTHLYS"/>
</dbReference>
<evidence type="ECO:0000313" key="7">
    <source>
        <dbReference type="EMBL" id="KAF2483556.1"/>
    </source>
</evidence>
<keyword evidence="4 7" id="KW-0030">Aminoacyl-tRNA synthetase</keyword>
<dbReference type="SUPFAM" id="SSF55681">
    <property type="entry name" value="Class II aaRS and biotin synthetases"/>
    <property type="match status" value="1"/>
</dbReference>
<accession>A0A6A6PUV7</accession>
<dbReference type="GO" id="GO:0005524">
    <property type="term" value="F:ATP binding"/>
    <property type="evidence" value="ECO:0007669"/>
    <property type="project" value="UniProtKB-KW"/>
</dbReference>
<dbReference type="GO" id="GO:0005739">
    <property type="term" value="C:mitochondrion"/>
    <property type="evidence" value="ECO:0007669"/>
    <property type="project" value="TreeGrafter"/>
</dbReference>
<dbReference type="RefSeq" id="XP_033590126.1">
    <property type="nucleotide sequence ID" value="XM_033733621.1"/>
</dbReference>
<organism evidence="7 8">
    <name type="scientific">Neohortaea acidophila</name>
    <dbReference type="NCBI Taxonomy" id="245834"/>
    <lineage>
        <taxon>Eukaryota</taxon>
        <taxon>Fungi</taxon>
        <taxon>Dikarya</taxon>
        <taxon>Ascomycota</taxon>
        <taxon>Pezizomycotina</taxon>
        <taxon>Dothideomycetes</taxon>
        <taxon>Dothideomycetidae</taxon>
        <taxon>Mycosphaerellales</taxon>
        <taxon>Teratosphaeriaceae</taxon>
        <taxon>Neohortaea</taxon>
    </lineage>
</organism>
<protein>
    <recommendedName>
        <fullName evidence="5">Lysyl-tRNA synthetase</fullName>
    </recommendedName>
</protein>
<dbReference type="Proteomes" id="UP000799767">
    <property type="component" value="Unassembled WGS sequence"/>
</dbReference>
<name>A0A6A6PUV7_9PEZI</name>
<dbReference type="InterPro" id="IPR018149">
    <property type="entry name" value="Lys-tRNA-synth_II_C"/>
</dbReference>
<evidence type="ECO:0000256" key="2">
    <source>
        <dbReference type="ARBA" id="ARBA00022741"/>
    </source>
</evidence>
<dbReference type="GeneID" id="54474623"/>
<dbReference type="PANTHER" id="PTHR42918">
    <property type="entry name" value="LYSYL-TRNA SYNTHETASE"/>
    <property type="match status" value="1"/>
</dbReference>
<dbReference type="InterPro" id="IPR012340">
    <property type="entry name" value="NA-bd_OB-fold"/>
</dbReference>
<dbReference type="InterPro" id="IPR044136">
    <property type="entry name" value="Lys-tRNA-ligase_II_N"/>
</dbReference>
<dbReference type="GO" id="GO:0000049">
    <property type="term" value="F:tRNA binding"/>
    <property type="evidence" value="ECO:0007669"/>
    <property type="project" value="TreeGrafter"/>
</dbReference>
<dbReference type="InterPro" id="IPR006195">
    <property type="entry name" value="aa-tRNA-synth_II"/>
</dbReference>
<dbReference type="PROSITE" id="PS50862">
    <property type="entry name" value="AA_TRNA_LIGASE_II"/>
    <property type="match status" value="1"/>
</dbReference>
<sequence length="562" mass="63384">MSQRLVRRCRPYLFINYARFQRVSSRRSFFQGSAWHANNGGERHVTNDYKRRVAQLEEAQGTLEECYPPLAQSQRARVTVEEFRSKFNDLLNSGETQHDEQVLVAGRIQAVRTAGNKLLFLDLKQEGHTIQVICQLRELNANANTEPPEFKAFAKLVRKGDWYEANGRPHRSLNGELSVLADSLPVLLAPSLHQIPDTLDDAETRSTNRPVDMLVNAEAVQTLRVRHLVERHLNDFFGQRGFTKVSTPILSAGAGGAIARPFETEATELERQTLNLRIAPELWLKRLVVGGMEKVYEIGPAFRNEGVDATHNPEFYTCEFYEALATLDDLMVTTEQLLASMSQSIDKERDARLSALPLPEVSFESPFPKLQFIPTIERESGRALPDLAHPDAAHRELTRLFKDQDIPLPSNPTLPRLLDALGAHYIEPLCQSPTFITHHPAVLSPLSKHAICPQTNQLISLRAELFIQGREYANMYEEENSPFAQRRKFQEQLAFREVDGESDGKGGLDENYLETLEWGLPPTGGWGCGIDRLVMLFAGRERISDVLPFGTLRNVVALGKAR</sequence>
<evidence type="ECO:0000256" key="1">
    <source>
        <dbReference type="ARBA" id="ARBA00022598"/>
    </source>
</evidence>
<evidence type="ECO:0000313" key="8">
    <source>
        <dbReference type="Proteomes" id="UP000799767"/>
    </source>
</evidence>
<dbReference type="OrthoDB" id="21243at2759"/>
<dbReference type="GO" id="GO:0070154">
    <property type="term" value="P:mitochondrial lysyl-tRNA aminoacylation"/>
    <property type="evidence" value="ECO:0007669"/>
    <property type="project" value="TreeGrafter"/>
</dbReference>
<proteinExistence type="predicted"/>
<dbReference type="PANTHER" id="PTHR42918:SF5">
    <property type="entry name" value="LYSINE--TRNA LIGASE, MITOCHONDRIAL"/>
    <property type="match status" value="1"/>
</dbReference>
<keyword evidence="8" id="KW-1185">Reference proteome</keyword>
<dbReference type="Gene3D" id="3.30.930.10">
    <property type="entry name" value="Bira Bifunctional Protein, Domain 2"/>
    <property type="match status" value="1"/>
</dbReference>
<dbReference type="CDD" id="cd04322">
    <property type="entry name" value="LysRS_N"/>
    <property type="match status" value="1"/>
</dbReference>